<evidence type="ECO:0000256" key="1">
    <source>
        <dbReference type="SAM" id="SignalP"/>
    </source>
</evidence>
<dbReference type="NCBIfam" id="TIGR02246">
    <property type="entry name" value="SgcJ/EcaC family oxidoreductase"/>
    <property type="match status" value="1"/>
</dbReference>
<dbReference type="InterPro" id="IPR013543">
    <property type="entry name" value="Ca/CaM-dep_prot_kinase-assoc"/>
</dbReference>
<dbReference type="InterPro" id="IPR011944">
    <property type="entry name" value="Steroid_delta5-4_isomerase"/>
</dbReference>
<feature type="domain" description="Calcium/calmodulin-dependent protein kinase II association-domain" evidence="2">
    <location>
        <begin position="34"/>
        <end position="155"/>
    </location>
</feature>
<protein>
    <submittedName>
        <fullName evidence="3">Uncharacterized protein (TIGR02246 family)</fullName>
    </submittedName>
</protein>
<dbReference type="SUPFAM" id="SSF54427">
    <property type="entry name" value="NTF2-like"/>
    <property type="match status" value="1"/>
</dbReference>
<dbReference type="Pfam" id="PF08332">
    <property type="entry name" value="CaMKII_AD"/>
    <property type="match status" value="1"/>
</dbReference>
<evidence type="ECO:0000313" key="4">
    <source>
        <dbReference type="Proteomes" id="UP000249688"/>
    </source>
</evidence>
<dbReference type="InterPro" id="IPR032710">
    <property type="entry name" value="NTF2-like_dom_sf"/>
</dbReference>
<dbReference type="GO" id="GO:0004683">
    <property type="term" value="F:calcium/calmodulin-dependent protein kinase activity"/>
    <property type="evidence" value="ECO:0007669"/>
    <property type="project" value="InterPro"/>
</dbReference>
<proteinExistence type="predicted"/>
<name>A0A2W7K2Q0_9PROT</name>
<gene>
    <name evidence="3" type="ORF">C8P66_12071</name>
</gene>
<dbReference type="Gene3D" id="3.10.450.50">
    <property type="match status" value="1"/>
</dbReference>
<reference evidence="3 4" key="1">
    <citation type="submission" date="2018-06" db="EMBL/GenBank/DDBJ databases">
        <title>Genomic Encyclopedia of Archaeal and Bacterial Type Strains, Phase II (KMG-II): from individual species to whole genera.</title>
        <authorList>
            <person name="Goeker M."/>
        </authorList>
    </citation>
    <scope>NUCLEOTIDE SEQUENCE [LARGE SCALE GENOMIC DNA]</scope>
    <source>
        <strain evidence="3 4">DSM 24525</strain>
    </source>
</reference>
<feature type="chain" id="PRO_5015855157" evidence="1">
    <location>
        <begin position="21"/>
        <end position="172"/>
    </location>
</feature>
<dbReference type="Proteomes" id="UP000249688">
    <property type="component" value="Unassembled WGS sequence"/>
</dbReference>
<keyword evidence="1" id="KW-0732">Signal</keyword>
<dbReference type="OrthoDB" id="953853at2"/>
<feature type="signal peptide" evidence="1">
    <location>
        <begin position="1"/>
        <end position="20"/>
    </location>
</feature>
<evidence type="ECO:0000259" key="2">
    <source>
        <dbReference type="Pfam" id="PF08332"/>
    </source>
</evidence>
<dbReference type="EMBL" id="QKYU01000020">
    <property type="protein sequence ID" value="PZW41880.1"/>
    <property type="molecule type" value="Genomic_DNA"/>
</dbReference>
<dbReference type="GO" id="GO:0005516">
    <property type="term" value="F:calmodulin binding"/>
    <property type="evidence" value="ECO:0007669"/>
    <property type="project" value="InterPro"/>
</dbReference>
<accession>A0A2W7K2Q0</accession>
<sequence length="172" mass="18711">MRRWSCFLALALAVSAPSLARADMPPSCAPVTDAEVAGFFDLWNAALATGDADTVAARYAPDAILLAATADEPRVGIEAIRDYFEEFLRRQPSGSIVSRTIVQSCNVAYDVGVYVFTLRGNRPGSTAEMPARYTFVYEFEDGRWQVAHHNASAMPTPVWRVAAGGGVRPQLR</sequence>
<keyword evidence="4" id="KW-1185">Reference proteome</keyword>
<comment type="caution">
    <text evidence="3">The sequence shown here is derived from an EMBL/GenBank/DDBJ whole genome shotgun (WGS) entry which is preliminary data.</text>
</comment>
<evidence type="ECO:0000313" key="3">
    <source>
        <dbReference type="EMBL" id="PZW41880.1"/>
    </source>
</evidence>
<organism evidence="3 4">
    <name type="scientific">Humitalea rosea</name>
    <dbReference type="NCBI Taxonomy" id="990373"/>
    <lineage>
        <taxon>Bacteria</taxon>
        <taxon>Pseudomonadati</taxon>
        <taxon>Pseudomonadota</taxon>
        <taxon>Alphaproteobacteria</taxon>
        <taxon>Acetobacterales</taxon>
        <taxon>Roseomonadaceae</taxon>
        <taxon>Humitalea</taxon>
    </lineage>
</organism>
<dbReference type="AlphaFoldDB" id="A0A2W7K2Q0"/>